<evidence type="ECO:0000256" key="11">
    <source>
        <dbReference type="SAM" id="SignalP"/>
    </source>
</evidence>
<keyword evidence="5" id="KW-0812">Transmembrane</keyword>
<keyword evidence="6 11" id="KW-0732">Signal</keyword>
<dbReference type="InterPro" id="IPR023614">
    <property type="entry name" value="Porin_dom_sf"/>
</dbReference>
<keyword evidence="8" id="KW-0626">Porin</keyword>
<evidence type="ECO:0000256" key="3">
    <source>
        <dbReference type="ARBA" id="ARBA00022448"/>
    </source>
</evidence>
<dbReference type="AlphaFoldDB" id="A0A158H195"/>
<evidence type="ECO:0000256" key="9">
    <source>
        <dbReference type="ARBA" id="ARBA00023136"/>
    </source>
</evidence>
<evidence type="ECO:0000313" key="14">
    <source>
        <dbReference type="Proteomes" id="UP000054683"/>
    </source>
</evidence>
<dbReference type="GO" id="GO:0046930">
    <property type="term" value="C:pore complex"/>
    <property type="evidence" value="ECO:0007669"/>
    <property type="project" value="UniProtKB-KW"/>
</dbReference>
<dbReference type="PANTHER" id="PTHR34501:SF9">
    <property type="entry name" value="MAJOR OUTER MEMBRANE PROTEIN P.IA"/>
    <property type="match status" value="1"/>
</dbReference>
<evidence type="ECO:0000256" key="1">
    <source>
        <dbReference type="ARBA" id="ARBA00004571"/>
    </source>
</evidence>
<comment type="subcellular location">
    <subcellularLocation>
        <location evidence="1">Cell outer membrane</location>
        <topology evidence="1">Multi-pass membrane protein</topology>
    </subcellularLocation>
</comment>
<dbReference type="PRINTS" id="PR00184">
    <property type="entry name" value="NEISSPPORIN"/>
</dbReference>
<dbReference type="PRINTS" id="PR00182">
    <property type="entry name" value="ECOLNEIPORIN"/>
</dbReference>
<evidence type="ECO:0000256" key="10">
    <source>
        <dbReference type="ARBA" id="ARBA00023237"/>
    </source>
</evidence>
<proteinExistence type="predicted"/>
<dbReference type="PANTHER" id="PTHR34501">
    <property type="entry name" value="PROTEIN YDDL-RELATED"/>
    <property type="match status" value="1"/>
</dbReference>
<gene>
    <name evidence="13" type="ORF">AWB69_03727</name>
</gene>
<comment type="subunit">
    <text evidence="2">Homotrimer.</text>
</comment>
<evidence type="ECO:0000256" key="2">
    <source>
        <dbReference type="ARBA" id="ARBA00011233"/>
    </source>
</evidence>
<dbReference type="GO" id="GO:0009279">
    <property type="term" value="C:cell outer membrane"/>
    <property type="evidence" value="ECO:0007669"/>
    <property type="project" value="UniProtKB-SubCell"/>
</dbReference>
<dbReference type="SUPFAM" id="SSF56935">
    <property type="entry name" value="Porins"/>
    <property type="match status" value="1"/>
</dbReference>
<keyword evidence="10" id="KW-0998">Cell outer membrane</keyword>
<dbReference type="CDD" id="cd00342">
    <property type="entry name" value="gram_neg_porins"/>
    <property type="match status" value="1"/>
</dbReference>
<evidence type="ECO:0000256" key="8">
    <source>
        <dbReference type="ARBA" id="ARBA00023114"/>
    </source>
</evidence>
<evidence type="ECO:0000256" key="4">
    <source>
        <dbReference type="ARBA" id="ARBA00022452"/>
    </source>
</evidence>
<evidence type="ECO:0000256" key="5">
    <source>
        <dbReference type="ARBA" id="ARBA00022692"/>
    </source>
</evidence>
<sequence>MNVYRLSLSLVILMLESSNVWAQSSVTLYGTLDDAVAYYNNVGGHSVIQMQGGGQEDNKWGLKGGEDLGGGMKAVFALENGFVINNGTLDQDGREFGRQAYVGLSSEALGTLTLGRQDDPTVDLVQPITADGYGSAFSTPGDADNNDNSLWVNNAVKYLSPSYAGFQYELLYGFGGVPGSTTSGQTYSAAASFTNGGFSAAGGYFFAKNDRGGAGSSDPIADNSVTPLSGATAFVGSRQIVQAGVQYVLGDFTANARYSNAQFKPYLNFGAFNRTETFNIGATSLGWQATPALLLAVGYTYTRSSGNASATYNSGAATAQYGLSRRTNFYATVGYTHASGTSFSTDGSTLVPAGGAVSDLAPTSGTPTQLAMMLGIVHKF</sequence>
<keyword evidence="4" id="KW-1134">Transmembrane beta strand</keyword>
<evidence type="ECO:0000259" key="12">
    <source>
        <dbReference type="Pfam" id="PF13609"/>
    </source>
</evidence>
<dbReference type="Gene3D" id="2.40.160.10">
    <property type="entry name" value="Porin"/>
    <property type="match status" value="1"/>
</dbReference>
<feature type="chain" id="PRO_5008501730" evidence="11">
    <location>
        <begin position="23"/>
        <end position="380"/>
    </location>
</feature>
<dbReference type="GO" id="GO:0015288">
    <property type="term" value="F:porin activity"/>
    <property type="evidence" value="ECO:0007669"/>
    <property type="project" value="UniProtKB-KW"/>
</dbReference>
<dbReference type="Proteomes" id="UP000054683">
    <property type="component" value="Unassembled WGS sequence"/>
</dbReference>
<dbReference type="OrthoDB" id="5289162at2"/>
<evidence type="ECO:0000256" key="7">
    <source>
        <dbReference type="ARBA" id="ARBA00023065"/>
    </source>
</evidence>
<feature type="signal peptide" evidence="11">
    <location>
        <begin position="1"/>
        <end position="22"/>
    </location>
</feature>
<dbReference type="GO" id="GO:0034220">
    <property type="term" value="P:monoatomic ion transmembrane transport"/>
    <property type="evidence" value="ECO:0007669"/>
    <property type="project" value="InterPro"/>
</dbReference>
<dbReference type="InterPro" id="IPR002299">
    <property type="entry name" value="Porin_Neis"/>
</dbReference>
<evidence type="ECO:0000313" key="13">
    <source>
        <dbReference type="EMBL" id="SAL38132.1"/>
    </source>
</evidence>
<keyword evidence="3" id="KW-0813">Transport</keyword>
<dbReference type="InterPro" id="IPR050298">
    <property type="entry name" value="Gram-neg_bact_OMP"/>
</dbReference>
<organism evidence="13 14">
    <name type="scientific">Caballeronia udeis</name>
    <dbReference type="NCBI Taxonomy" id="1232866"/>
    <lineage>
        <taxon>Bacteria</taxon>
        <taxon>Pseudomonadati</taxon>
        <taxon>Pseudomonadota</taxon>
        <taxon>Betaproteobacteria</taxon>
        <taxon>Burkholderiales</taxon>
        <taxon>Burkholderiaceae</taxon>
        <taxon>Caballeronia</taxon>
    </lineage>
</organism>
<feature type="domain" description="Porin" evidence="12">
    <location>
        <begin position="12"/>
        <end position="340"/>
    </location>
</feature>
<accession>A0A158H195</accession>
<dbReference type="InterPro" id="IPR001702">
    <property type="entry name" value="Porin_Gram-ve"/>
</dbReference>
<protein>
    <submittedName>
        <fullName evidence="13">Porin related exported protein</fullName>
    </submittedName>
</protein>
<evidence type="ECO:0000256" key="6">
    <source>
        <dbReference type="ARBA" id="ARBA00022729"/>
    </source>
</evidence>
<name>A0A158H195_9BURK</name>
<keyword evidence="9" id="KW-0472">Membrane</keyword>
<reference evidence="13 14" key="1">
    <citation type="submission" date="2016-01" db="EMBL/GenBank/DDBJ databases">
        <authorList>
            <person name="Oliw E.H."/>
        </authorList>
    </citation>
    <scope>NUCLEOTIDE SEQUENCE [LARGE SCALE GENOMIC DNA]</scope>
    <source>
        <strain evidence="13">LMG 27134</strain>
    </source>
</reference>
<dbReference type="Pfam" id="PF13609">
    <property type="entry name" value="Porin_4"/>
    <property type="match status" value="1"/>
</dbReference>
<dbReference type="EMBL" id="FCOK02000023">
    <property type="protein sequence ID" value="SAL38132.1"/>
    <property type="molecule type" value="Genomic_DNA"/>
</dbReference>
<dbReference type="InterPro" id="IPR033900">
    <property type="entry name" value="Gram_neg_porin_domain"/>
</dbReference>
<keyword evidence="7" id="KW-0406">Ion transport</keyword>